<comment type="subcellular location">
    <subcellularLocation>
        <location evidence="1">Cytoplasm</location>
    </subcellularLocation>
</comment>
<accession>A0A1Y1RUP7</accession>
<gene>
    <name evidence="12" type="ORF">B4O97_15245</name>
</gene>
<dbReference type="EMBL" id="MWQY01000019">
    <property type="protein sequence ID" value="ORC32807.1"/>
    <property type="molecule type" value="Genomic_DNA"/>
</dbReference>
<dbReference type="Pfam" id="PF01135">
    <property type="entry name" value="PCMT"/>
    <property type="match status" value="1"/>
</dbReference>
<dbReference type="InterPro" id="IPR029063">
    <property type="entry name" value="SAM-dependent_MTases_sf"/>
</dbReference>
<keyword evidence="6" id="KW-0489">Methyltransferase</keyword>
<keyword evidence="8" id="KW-0949">S-adenosyl-L-methionine</keyword>
<comment type="caution">
    <text evidence="12">The sequence shown here is derived from an EMBL/GenBank/DDBJ whole genome shotgun (WGS) entry which is preliminary data.</text>
</comment>
<keyword evidence="5" id="KW-0963">Cytoplasm</keyword>
<dbReference type="InterPro" id="IPR000682">
    <property type="entry name" value="PCMT"/>
</dbReference>
<evidence type="ECO:0000256" key="9">
    <source>
        <dbReference type="ARBA" id="ARBA00030757"/>
    </source>
</evidence>
<evidence type="ECO:0000256" key="5">
    <source>
        <dbReference type="ARBA" id="ARBA00022490"/>
    </source>
</evidence>
<dbReference type="Proteomes" id="UP000192343">
    <property type="component" value="Unassembled WGS sequence"/>
</dbReference>
<evidence type="ECO:0000313" key="13">
    <source>
        <dbReference type="Proteomes" id="UP000192343"/>
    </source>
</evidence>
<proteinExistence type="inferred from homology"/>
<dbReference type="AlphaFoldDB" id="A0A1Y1RUP7"/>
<dbReference type="Gene3D" id="3.40.50.150">
    <property type="entry name" value="Vaccinia Virus protein VP39"/>
    <property type="match status" value="1"/>
</dbReference>
<keyword evidence="13" id="KW-1185">Reference proteome</keyword>
<evidence type="ECO:0000256" key="6">
    <source>
        <dbReference type="ARBA" id="ARBA00022603"/>
    </source>
</evidence>
<sequence length="275" mass="30000">MHNYVRRPWDNMIWKHRRLWYKLHAMKRACGSCLYPAPVSLLLVLVLFTALSSDLYAQTAAGPAAAESLSVTADQRAALAGEISQLRILPPALVQSSFAQVPRHRFISGSPQALAYTNSPLPLGAGALIPSPEEHARMIAAAGDLSGTSVLVAGPESGYLAALVSRIAGKVVQVEFLPSRAQSFTDLFVELGYDNIEVVSGKELLEQDTVNRYDRILLAYGTENIPLPLIARLSQSGTLVAVLSYQQGEQLLVEYRRVRNGASLRVVDRVFFPAE</sequence>
<comment type="similarity">
    <text evidence="2">Belongs to the methyltransferase superfamily. L-isoaspartyl/D-aspartyl protein methyltransferase family.</text>
</comment>
<dbReference type="STRING" id="1963862.B4O97_15245"/>
<evidence type="ECO:0000256" key="7">
    <source>
        <dbReference type="ARBA" id="ARBA00022679"/>
    </source>
</evidence>
<keyword evidence="7" id="KW-0808">Transferase</keyword>
<evidence type="ECO:0000256" key="2">
    <source>
        <dbReference type="ARBA" id="ARBA00005369"/>
    </source>
</evidence>
<evidence type="ECO:0000256" key="10">
    <source>
        <dbReference type="ARBA" id="ARBA00031323"/>
    </source>
</evidence>
<evidence type="ECO:0000256" key="8">
    <source>
        <dbReference type="ARBA" id="ARBA00022691"/>
    </source>
</evidence>
<dbReference type="EC" id="2.1.1.77" evidence="3"/>
<dbReference type="GO" id="GO:0004719">
    <property type="term" value="F:protein-L-isoaspartate (D-aspartate) O-methyltransferase activity"/>
    <property type="evidence" value="ECO:0007669"/>
    <property type="project" value="UniProtKB-EC"/>
</dbReference>
<reference evidence="12 13" key="1">
    <citation type="submission" date="2017-03" db="EMBL/GenBank/DDBJ databases">
        <title>Draft Genome sequence of Marispirochaeta sp. strain JC444.</title>
        <authorList>
            <person name="Shivani Y."/>
            <person name="Subhash Y."/>
            <person name="Sasikala C."/>
            <person name="Ramana C."/>
        </authorList>
    </citation>
    <scope>NUCLEOTIDE SEQUENCE [LARGE SCALE GENOMIC DNA]</scope>
    <source>
        <strain evidence="12 13">JC444</strain>
    </source>
</reference>
<evidence type="ECO:0000256" key="1">
    <source>
        <dbReference type="ARBA" id="ARBA00004496"/>
    </source>
</evidence>
<dbReference type="PANTHER" id="PTHR11579">
    <property type="entry name" value="PROTEIN-L-ISOASPARTATE O-METHYLTRANSFERASE"/>
    <property type="match status" value="1"/>
</dbReference>
<dbReference type="SUPFAM" id="SSF53335">
    <property type="entry name" value="S-adenosyl-L-methionine-dependent methyltransferases"/>
    <property type="match status" value="1"/>
</dbReference>
<dbReference type="GO" id="GO:0005737">
    <property type="term" value="C:cytoplasm"/>
    <property type="evidence" value="ECO:0007669"/>
    <property type="project" value="UniProtKB-SubCell"/>
</dbReference>
<name>A0A1Y1RUP7_9SPIO</name>
<evidence type="ECO:0000313" key="12">
    <source>
        <dbReference type="EMBL" id="ORC32807.1"/>
    </source>
</evidence>
<dbReference type="PANTHER" id="PTHR11579:SF0">
    <property type="entry name" value="PROTEIN-L-ISOASPARTATE(D-ASPARTATE) O-METHYLTRANSFERASE"/>
    <property type="match status" value="1"/>
</dbReference>
<organism evidence="12 13">
    <name type="scientific">Marispirochaeta aestuarii</name>
    <dbReference type="NCBI Taxonomy" id="1963862"/>
    <lineage>
        <taxon>Bacteria</taxon>
        <taxon>Pseudomonadati</taxon>
        <taxon>Spirochaetota</taxon>
        <taxon>Spirochaetia</taxon>
        <taxon>Spirochaetales</taxon>
        <taxon>Spirochaetaceae</taxon>
        <taxon>Marispirochaeta</taxon>
    </lineage>
</organism>
<dbReference type="GO" id="GO:0032259">
    <property type="term" value="P:methylation"/>
    <property type="evidence" value="ECO:0007669"/>
    <property type="project" value="UniProtKB-KW"/>
</dbReference>
<evidence type="ECO:0000256" key="4">
    <source>
        <dbReference type="ARBA" id="ARBA00013346"/>
    </source>
</evidence>
<evidence type="ECO:0000256" key="11">
    <source>
        <dbReference type="ARBA" id="ARBA00031350"/>
    </source>
</evidence>
<evidence type="ECO:0000256" key="3">
    <source>
        <dbReference type="ARBA" id="ARBA00011890"/>
    </source>
</evidence>
<protein>
    <recommendedName>
        <fullName evidence="4">Protein-L-isoaspartate O-methyltransferase</fullName>
        <ecNumber evidence="3">2.1.1.77</ecNumber>
    </recommendedName>
    <alternativeName>
        <fullName evidence="11">L-isoaspartyl protein carboxyl methyltransferase</fullName>
    </alternativeName>
    <alternativeName>
        <fullName evidence="9">Protein L-isoaspartyl methyltransferase</fullName>
    </alternativeName>
    <alternativeName>
        <fullName evidence="10">Protein-beta-aspartate methyltransferase</fullName>
    </alternativeName>
</protein>